<keyword evidence="3" id="KW-1185">Reference proteome</keyword>
<keyword evidence="1" id="KW-0472">Membrane</keyword>
<gene>
    <name evidence="2" type="ORF">KDK67_02495</name>
</gene>
<reference evidence="2" key="1">
    <citation type="journal article" date="2021" name="mSystems">
        <title>Bacteria and Archaea Synergistically Convert Glycine Betaine to Biogenic Methane in the Formosa Cold Seep of the South China Sea.</title>
        <authorList>
            <person name="Li L."/>
            <person name="Zhang W."/>
            <person name="Zhang S."/>
            <person name="Song L."/>
            <person name="Sun Q."/>
            <person name="Zhang H."/>
            <person name="Xiang H."/>
            <person name="Dong X."/>
        </authorList>
    </citation>
    <scope>NUCLEOTIDE SEQUENCE</scope>
    <source>
        <strain evidence="2">LLY</strain>
    </source>
</reference>
<protein>
    <submittedName>
        <fullName evidence="2">Uncharacterized protein</fullName>
    </submittedName>
</protein>
<evidence type="ECO:0000256" key="1">
    <source>
        <dbReference type="SAM" id="Phobius"/>
    </source>
</evidence>
<dbReference type="AlphaFoldDB" id="A0A9E4ZCQ7"/>
<dbReference type="EMBL" id="JAGSOI010000006">
    <property type="protein sequence ID" value="MCM1985890.1"/>
    <property type="molecule type" value="Genomic_DNA"/>
</dbReference>
<dbReference type="RefSeq" id="WP_250867263.1">
    <property type="nucleotide sequence ID" value="NZ_JAGSOI010000006.1"/>
</dbReference>
<comment type="caution">
    <text evidence="2">The sequence shown here is derived from an EMBL/GenBank/DDBJ whole genome shotgun (WGS) entry which is preliminary data.</text>
</comment>
<feature type="transmembrane region" description="Helical" evidence="1">
    <location>
        <begin position="38"/>
        <end position="59"/>
    </location>
</feature>
<accession>A0A9E4ZCQ7</accession>
<dbReference type="Proteomes" id="UP001056766">
    <property type="component" value="Unassembled WGS sequence"/>
</dbReference>
<name>A0A9E4ZCQ7_9EURY</name>
<proteinExistence type="predicted"/>
<feature type="transmembrane region" description="Helical" evidence="1">
    <location>
        <begin position="12"/>
        <end position="32"/>
    </location>
</feature>
<evidence type="ECO:0000313" key="3">
    <source>
        <dbReference type="Proteomes" id="UP001056766"/>
    </source>
</evidence>
<keyword evidence="1" id="KW-0812">Transmembrane</keyword>
<evidence type="ECO:0000313" key="2">
    <source>
        <dbReference type="EMBL" id="MCM1985890.1"/>
    </source>
</evidence>
<sequence>MSMKNISKKQAQYGGYAIFIFIFVLIAFPLLIPMGFKMLILVPLAFAIGMVGYWLGGLIHRKMSE</sequence>
<keyword evidence="1" id="KW-1133">Transmembrane helix</keyword>
<organism evidence="2 3">
    <name type="scientific">Methanococcoides seepicolus</name>
    <dbReference type="NCBI Taxonomy" id="2828780"/>
    <lineage>
        <taxon>Archaea</taxon>
        <taxon>Methanobacteriati</taxon>
        <taxon>Methanobacteriota</taxon>
        <taxon>Stenosarchaea group</taxon>
        <taxon>Methanomicrobia</taxon>
        <taxon>Methanosarcinales</taxon>
        <taxon>Methanosarcinaceae</taxon>
        <taxon>Methanococcoides</taxon>
    </lineage>
</organism>
<reference evidence="2" key="2">
    <citation type="submission" date="2021-04" db="EMBL/GenBank/DDBJ databases">
        <authorList>
            <person name="Dong X."/>
        </authorList>
    </citation>
    <scope>NUCLEOTIDE SEQUENCE</scope>
    <source>
        <strain evidence="2">LLY</strain>
    </source>
</reference>